<evidence type="ECO:0000313" key="1">
    <source>
        <dbReference type="EMBL" id="TPP05477.1"/>
    </source>
</evidence>
<reference evidence="1 2" key="1">
    <citation type="submission" date="2019-06" db="EMBL/GenBank/DDBJ databases">
        <title>Rhizobium sp. CL12 isolated from roots of soybean.</title>
        <authorList>
            <person name="Wang C."/>
        </authorList>
    </citation>
    <scope>NUCLEOTIDE SEQUENCE [LARGE SCALE GENOMIC DNA]</scope>
    <source>
        <strain evidence="1 2">CL12</strain>
    </source>
</reference>
<name>A0A504TVL2_9HYPH</name>
<gene>
    <name evidence="1" type="ORF">FJQ55_20930</name>
</gene>
<protein>
    <submittedName>
        <fullName evidence="1">GlcNAc-PI de-N-acetylase</fullName>
    </submittedName>
</protein>
<dbReference type="Proteomes" id="UP000316429">
    <property type="component" value="Unassembled WGS sequence"/>
</dbReference>
<comment type="caution">
    <text evidence="1">The sequence shown here is derived from an EMBL/GenBank/DDBJ whole genome shotgun (WGS) entry which is preliminary data.</text>
</comment>
<keyword evidence="2" id="KW-1185">Reference proteome</keyword>
<evidence type="ECO:0000313" key="2">
    <source>
        <dbReference type="Proteomes" id="UP000316429"/>
    </source>
</evidence>
<dbReference type="SUPFAM" id="SSF102588">
    <property type="entry name" value="LmbE-like"/>
    <property type="match status" value="1"/>
</dbReference>
<accession>A0A504TVL2</accession>
<proteinExistence type="predicted"/>
<dbReference type="AlphaFoldDB" id="A0A504TVL2"/>
<dbReference type="Pfam" id="PF02585">
    <property type="entry name" value="PIG-L"/>
    <property type="match status" value="1"/>
</dbReference>
<organism evidence="1 2">
    <name type="scientific">Rhizobium glycinendophyticum</name>
    <dbReference type="NCBI Taxonomy" id="2589807"/>
    <lineage>
        <taxon>Bacteria</taxon>
        <taxon>Pseudomonadati</taxon>
        <taxon>Pseudomonadota</taxon>
        <taxon>Alphaproteobacteria</taxon>
        <taxon>Hyphomicrobiales</taxon>
        <taxon>Rhizobiaceae</taxon>
        <taxon>Rhizobium/Agrobacterium group</taxon>
        <taxon>Rhizobium</taxon>
    </lineage>
</organism>
<dbReference type="Gene3D" id="3.40.50.10320">
    <property type="entry name" value="LmbE-like"/>
    <property type="match status" value="1"/>
</dbReference>
<sequence>MRSSEGGLTLTRAGHPLPVASGGQGGQCIGTETTTGAMLQPRDFHHCVIIMAHPDDEILWASSILATAKKVILCYGDTADAAVSRGRAALLRDFPLTSVIGLNIRESRSFLTTNWGRPIETAYGIQCGRDRDGYQRNFELARAAIAEHIAEGDLVVTHNPWGEYGHEEHVQVYRAVAVLKKERDFRLVVTGYASDRVLSFMEMNTPRLGGSITLPTNKSLALSLKQHYQKHDSWTWDDGYVWPDQELFYEITAEDAPLRPVRGTMASLPMNMLLIDGHLPLWRRVLRRFKRTLLVALDRVIRLQRGKR</sequence>
<dbReference type="InterPro" id="IPR003737">
    <property type="entry name" value="GlcNAc_PI_deacetylase-related"/>
</dbReference>
<dbReference type="InterPro" id="IPR024078">
    <property type="entry name" value="LmbE-like_dom_sf"/>
</dbReference>
<dbReference type="EMBL" id="VFYP01000005">
    <property type="protein sequence ID" value="TPP05477.1"/>
    <property type="molecule type" value="Genomic_DNA"/>
</dbReference>